<evidence type="ECO:0000313" key="2">
    <source>
        <dbReference type="EMBL" id="ETW82167.1"/>
    </source>
</evidence>
<dbReference type="Proteomes" id="UP000030671">
    <property type="component" value="Unassembled WGS sequence"/>
</dbReference>
<feature type="region of interest" description="Disordered" evidence="1">
    <location>
        <begin position="161"/>
        <end position="187"/>
    </location>
</feature>
<proteinExistence type="predicted"/>
<name>W4K8K7_HETIT</name>
<organism evidence="2 3">
    <name type="scientific">Heterobasidion irregulare (strain TC 32-1)</name>
    <dbReference type="NCBI Taxonomy" id="747525"/>
    <lineage>
        <taxon>Eukaryota</taxon>
        <taxon>Fungi</taxon>
        <taxon>Dikarya</taxon>
        <taxon>Basidiomycota</taxon>
        <taxon>Agaricomycotina</taxon>
        <taxon>Agaricomycetes</taxon>
        <taxon>Russulales</taxon>
        <taxon>Bondarzewiaceae</taxon>
        <taxon>Heterobasidion</taxon>
        <taxon>Heterobasidion annosum species complex</taxon>
    </lineage>
</organism>
<evidence type="ECO:0000256" key="1">
    <source>
        <dbReference type="SAM" id="MobiDB-lite"/>
    </source>
</evidence>
<dbReference type="AlphaFoldDB" id="W4K8K7"/>
<protein>
    <submittedName>
        <fullName evidence="2">Uncharacterized protein</fullName>
    </submittedName>
</protein>
<dbReference type="HOGENOM" id="CLU_943527_0_0_1"/>
<reference evidence="2 3" key="1">
    <citation type="journal article" date="2012" name="New Phytol.">
        <title>Insight into trade-off between wood decay and parasitism from the genome of a fungal forest pathogen.</title>
        <authorList>
            <person name="Olson A."/>
            <person name="Aerts A."/>
            <person name="Asiegbu F."/>
            <person name="Belbahri L."/>
            <person name="Bouzid O."/>
            <person name="Broberg A."/>
            <person name="Canback B."/>
            <person name="Coutinho P.M."/>
            <person name="Cullen D."/>
            <person name="Dalman K."/>
            <person name="Deflorio G."/>
            <person name="van Diepen L.T."/>
            <person name="Dunand C."/>
            <person name="Duplessis S."/>
            <person name="Durling M."/>
            <person name="Gonthier P."/>
            <person name="Grimwood J."/>
            <person name="Fossdal C.G."/>
            <person name="Hansson D."/>
            <person name="Henrissat B."/>
            <person name="Hietala A."/>
            <person name="Himmelstrand K."/>
            <person name="Hoffmeister D."/>
            <person name="Hogberg N."/>
            <person name="James T.Y."/>
            <person name="Karlsson M."/>
            <person name="Kohler A."/>
            <person name="Kues U."/>
            <person name="Lee Y.H."/>
            <person name="Lin Y.C."/>
            <person name="Lind M."/>
            <person name="Lindquist E."/>
            <person name="Lombard V."/>
            <person name="Lucas S."/>
            <person name="Lunden K."/>
            <person name="Morin E."/>
            <person name="Murat C."/>
            <person name="Park J."/>
            <person name="Raffaello T."/>
            <person name="Rouze P."/>
            <person name="Salamov A."/>
            <person name="Schmutz J."/>
            <person name="Solheim H."/>
            <person name="Stahlberg J."/>
            <person name="Velez H."/>
            <person name="de Vries R.P."/>
            <person name="Wiebenga A."/>
            <person name="Woodward S."/>
            <person name="Yakovlev I."/>
            <person name="Garbelotto M."/>
            <person name="Martin F."/>
            <person name="Grigoriev I.V."/>
            <person name="Stenlid J."/>
        </authorList>
    </citation>
    <scope>NUCLEOTIDE SEQUENCE [LARGE SCALE GENOMIC DNA]</scope>
    <source>
        <strain evidence="2 3">TC 32-1</strain>
    </source>
</reference>
<dbReference type="GeneID" id="20674196"/>
<keyword evidence="3" id="KW-1185">Reference proteome</keyword>
<gene>
    <name evidence="2" type="ORF">HETIRDRAFT_427290</name>
</gene>
<dbReference type="KEGG" id="hir:HETIRDRAFT_427290"/>
<evidence type="ECO:0000313" key="3">
    <source>
        <dbReference type="Proteomes" id="UP000030671"/>
    </source>
</evidence>
<dbReference type="EMBL" id="KI925458">
    <property type="protein sequence ID" value="ETW82167.1"/>
    <property type="molecule type" value="Genomic_DNA"/>
</dbReference>
<sequence length="295" mass="33452">MPQWNLEREKSGLWPYAHNRWKFRRAETSFSHRTSAKTLNYGSSETTINYGPSRMTFKLPVVDISRNPTNISAVVLMSIRVSERADLEKESDSSLLLTAPFKSNSLHILASNPTLHVMSPPYGDNTAWDFDWAPSPEMSSPYGSNTAWLFDSCLGVEQDDYPGNTEVWPSEKEEEEPDDTNRNPHARVSIHPHTTRIHTPFLMLFQKRAGSKTAMRFTRGKINPTGEGRTPYRAEVWYPRASTNKQLNGDGKLLEDQTTKRSHVPEVASGDHHWIKKANRIWSGDDTQGVVLPGE</sequence>
<accession>W4K8K7</accession>
<dbReference type="InParanoid" id="W4K8K7"/>
<dbReference type="RefSeq" id="XP_009546722.1">
    <property type="nucleotide sequence ID" value="XM_009548427.1"/>
</dbReference>